<dbReference type="Proteomes" id="UP000886998">
    <property type="component" value="Unassembled WGS sequence"/>
</dbReference>
<dbReference type="SMART" id="SM00326">
    <property type="entry name" value="SH3"/>
    <property type="match status" value="1"/>
</dbReference>
<evidence type="ECO:0000256" key="6">
    <source>
        <dbReference type="PROSITE-ProRule" id="PRU00192"/>
    </source>
</evidence>
<sequence>MSKYHDSVRELMEDVYSFLSCTIQNEVLSSNSLTHKEKLLSRLKSFQSEYPELHLHLSDTEESKQDSKRCSTASPLPYVDMNGGSPYKMPCSPASVDQENYDICAPKDCCDSLENQSVTGSEDYASEDGKFLPDIPASDLYSCDKAGYLDKKKRDSIKGWLNPFQKRWCAIKDNVLYYYEKTTDRKQKGSIILTGYEARSLLDDSKEGKKYNHCFELVCPGKRTYQFSAPSEKDLQQWIIAVEKNSKILTQAKSVNKELQVSPNSTNNIEHDCTPSVAEDIYETVDEDTVNSDVNNKEPENINQKEANESTVLEDLSDQDQFFNYSDWYVGLWDCSGSDDTELSFYRGDLIHIISKEYDHFAWWLGELQGKIGFVPKSYLMEAYESC</sequence>
<dbReference type="PANTHER" id="PTHR15129">
    <property type="entry name" value="SRC-ASSOCIATED ADAPTOR PROTEIN"/>
    <property type="match status" value="1"/>
</dbReference>
<name>A0A8X6YCL9_9ARAC</name>
<comment type="subcellular location">
    <subcellularLocation>
        <location evidence="1">Cytoplasm</location>
    </subcellularLocation>
</comment>
<evidence type="ECO:0000259" key="9">
    <source>
        <dbReference type="PROSITE" id="PS50003"/>
    </source>
</evidence>
<dbReference type="SUPFAM" id="SSF50044">
    <property type="entry name" value="SH3-domain"/>
    <property type="match status" value="1"/>
</dbReference>
<keyword evidence="10" id="KW-0808">Transferase</keyword>
<dbReference type="Gene3D" id="2.30.29.30">
    <property type="entry name" value="Pleckstrin-homology domain (PH domain)/Phosphotyrosine-binding domain (PTB)"/>
    <property type="match status" value="1"/>
</dbReference>
<feature type="domain" description="SH3" evidence="8">
    <location>
        <begin position="324"/>
        <end position="385"/>
    </location>
</feature>
<dbReference type="Pfam" id="PF00018">
    <property type="entry name" value="SH3_1"/>
    <property type="match status" value="1"/>
</dbReference>
<keyword evidence="3 6" id="KW-0728">SH3 domain</keyword>
<comment type="caution">
    <text evidence="10">The sequence shown here is derived from an EMBL/GenBank/DDBJ whole genome shotgun (WGS) entry which is preliminary data.</text>
</comment>
<dbReference type="PANTHER" id="PTHR15129:SF0">
    <property type="entry name" value="SH3 DOMAIN-CONTAINING PROTEIN"/>
    <property type="match status" value="1"/>
</dbReference>
<keyword evidence="10" id="KW-0418">Kinase</keyword>
<dbReference type="PROSITE" id="PS50002">
    <property type="entry name" value="SH3"/>
    <property type="match status" value="1"/>
</dbReference>
<evidence type="ECO:0000256" key="3">
    <source>
        <dbReference type="ARBA" id="ARBA00022443"/>
    </source>
</evidence>
<keyword evidence="4" id="KW-0963">Cytoplasm</keyword>
<evidence type="ECO:0000256" key="7">
    <source>
        <dbReference type="SAM" id="MobiDB-lite"/>
    </source>
</evidence>
<organism evidence="10 11">
    <name type="scientific">Trichonephila inaurata madagascariensis</name>
    <dbReference type="NCBI Taxonomy" id="2747483"/>
    <lineage>
        <taxon>Eukaryota</taxon>
        <taxon>Metazoa</taxon>
        <taxon>Ecdysozoa</taxon>
        <taxon>Arthropoda</taxon>
        <taxon>Chelicerata</taxon>
        <taxon>Arachnida</taxon>
        <taxon>Araneae</taxon>
        <taxon>Araneomorphae</taxon>
        <taxon>Entelegynae</taxon>
        <taxon>Araneoidea</taxon>
        <taxon>Nephilidae</taxon>
        <taxon>Trichonephila</taxon>
        <taxon>Trichonephila inaurata</taxon>
    </lineage>
</organism>
<keyword evidence="11" id="KW-1185">Reference proteome</keyword>
<dbReference type="InterPro" id="IPR037781">
    <property type="entry name" value="SKAP_fam"/>
</dbReference>
<dbReference type="InterPro" id="IPR001849">
    <property type="entry name" value="PH_domain"/>
</dbReference>
<protein>
    <submittedName>
        <fullName evidence="10">Src kinase-associated phosphoprotein 2</fullName>
    </submittedName>
</protein>
<dbReference type="PROSITE" id="PS50003">
    <property type="entry name" value="PH_DOMAIN"/>
    <property type="match status" value="1"/>
</dbReference>
<evidence type="ECO:0000313" key="11">
    <source>
        <dbReference type="Proteomes" id="UP000886998"/>
    </source>
</evidence>
<evidence type="ECO:0000259" key="8">
    <source>
        <dbReference type="PROSITE" id="PS50002"/>
    </source>
</evidence>
<gene>
    <name evidence="10" type="primary">Skap2</name>
    <name evidence="10" type="ORF">TNIN_288001</name>
</gene>
<evidence type="ECO:0000256" key="5">
    <source>
        <dbReference type="ARBA" id="ARBA00022553"/>
    </source>
</evidence>
<dbReference type="InterPro" id="IPR036028">
    <property type="entry name" value="SH3-like_dom_sf"/>
</dbReference>
<evidence type="ECO:0000256" key="4">
    <source>
        <dbReference type="ARBA" id="ARBA00022490"/>
    </source>
</evidence>
<comment type="similarity">
    <text evidence="2">Belongs to the SKAP family.</text>
</comment>
<feature type="region of interest" description="Disordered" evidence="7">
    <location>
        <begin position="289"/>
        <end position="310"/>
    </location>
</feature>
<dbReference type="SUPFAM" id="SSF50729">
    <property type="entry name" value="PH domain-like"/>
    <property type="match status" value="1"/>
</dbReference>
<dbReference type="InterPro" id="IPR001452">
    <property type="entry name" value="SH3_domain"/>
</dbReference>
<dbReference type="SMART" id="SM00233">
    <property type="entry name" value="PH"/>
    <property type="match status" value="1"/>
</dbReference>
<feature type="compositionally biased region" description="Polar residues" evidence="7">
    <location>
        <begin position="301"/>
        <end position="310"/>
    </location>
</feature>
<dbReference type="AlphaFoldDB" id="A0A8X6YCL9"/>
<feature type="domain" description="PH" evidence="9">
    <location>
        <begin position="142"/>
        <end position="247"/>
    </location>
</feature>
<dbReference type="Gene3D" id="2.30.30.40">
    <property type="entry name" value="SH3 Domains"/>
    <property type="match status" value="1"/>
</dbReference>
<evidence type="ECO:0000256" key="1">
    <source>
        <dbReference type="ARBA" id="ARBA00004496"/>
    </source>
</evidence>
<dbReference type="GO" id="GO:0016301">
    <property type="term" value="F:kinase activity"/>
    <property type="evidence" value="ECO:0007669"/>
    <property type="project" value="UniProtKB-KW"/>
</dbReference>
<keyword evidence="5" id="KW-0597">Phosphoprotein</keyword>
<dbReference type="OrthoDB" id="243840at2759"/>
<reference evidence="10" key="1">
    <citation type="submission" date="2020-08" db="EMBL/GenBank/DDBJ databases">
        <title>Multicomponent nature underlies the extraordinary mechanical properties of spider dragline silk.</title>
        <authorList>
            <person name="Kono N."/>
            <person name="Nakamura H."/>
            <person name="Mori M."/>
            <person name="Yoshida Y."/>
            <person name="Ohtoshi R."/>
            <person name="Malay A.D."/>
            <person name="Moran D.A.P."/>
            <person name="Tomita M."/>
            <person name="Numata K."/>
            <person name="Arakawa K."/>
        </authorList>
    </citation>
    <scope>NUCLEOTIDE SEQUENCE</scope>
</reference>
<proteinExistence type="inferred from homology"/>
<dbReference type="EMBL" id="BMAV01016908">
    <property type="protein sequence ID" value="GFY68173.1"/>
    <property type="molecule type" value="Genomic_DNA"/>
</dbReference>
<evidence type="ECO:0000313" key="10">
    <source>
        <dbReference type="EMBL" id="GFY68173.1"/>
    </source>
</evidence>
<evidence type="ECO:0000256" key="2">
    <source>
        <dbReference type="ARBA" id="ARBA00005864"/>
    </source>
</evidence>
<accession>A0A8X6YCL9</accession>
<dbReference type="GO" id="GO:0005886">
    <property type="term" value="C:plasma membrane"/>
    <property type="evidence" value="ECO:0007669"/>
    <property type="project" value="TreeGrafter"/>
</dbReference>
<dbReference type="GO" id="GO:0005737">
    <property type="term" value="C:cytoplasm"/>
    <property type="evidence" value="ECO:0007669"/>
    <property type="project" value="UniProtKB-SubCell"/>
</dbReference>
<dbReference type="Pfam" id="PF00169">
    <property type="entry name" value="PH"/>
    <property type="match status" value="1"/>
</dbReference>
<dbReference type="InterPro" id="IPR011993">
    <property type="entry name" value="PH-like_dom_sf"/>
</dbReference>
<dbReference type="Gene3D" id="6.10.250.220">
    <property type="match status" value="1"/>
</dbReference>